<dbReference type="EMBL" id="LHZA01000148">
    <property type="protein sequence ID" value="KXU93310.1"/>
    <property type="molecule type" value="Genomic_DNA"/>
</dbReference>
<dbReference type="RefSeq" id="WP_062249954.1">
    <property type="nucleotide sequence ID" value="NZ_LHZA01000148.1"/>
</dbReference>
<protein>
    <submittedName>
        <fullName evidence="1">Uncharacterized protein</fullName>
    </submittedName>
</protein>
<proteinExistence type="predicted"/>
<evidence type="ECO:0000313" key="2">
    <source>
        <dbReference type="Proteomes" id="UP000075473"/>
    </source>
</evidence>
<accession>A0A149Q7M1</accession>
<evidence type="ECO:0000313" key="1">
    <source>
        <dbReference type="EMBL" id="KXU93310.1"/>
    </source>
</evidence>
<sequence length="133" mass="14081">MSATPKVLNSPLPIQICNQDGTLTPQGYAFLRRLWERTGYAPGTDSAWTAQEADIALLSAAQAQSMANAALTEAKAALELATQVLLDAQSIRSQALKALETAQDSSILAATARGNAQAAQNQDESMTFAVMNR</sequence>
<dbReference type="AlphaFoldDB" id="A0A149Q7M1"/>
<organism evidence="1 2">
    <name type="scientific">Acetobacter cerevisiae</name>
    <dbReference type="NCBI Taxonomy" id="178900"/>
    <lineage>
        <taxon>Bacteria</taxon>
        <taxon>Pseudomonadati</taxon>
        <taxon>Pseudomonadota</taxon>
        <taxon>Alphaproteobacteria</taxon>
        <taxon>Acetobacterales</taxon>
        <taxon>Acetobacteraceae</taxon>
        <taxon>Acetobacter</taxon>
    </lineage>
</organism>
<name>A0A149Q7M1_9PROT</name>
<gene>
    <name evidence="1" type="ORF">AD928_09040</name>
</gene>
<reference evidence="1 2" key="1">
    <citation type="submission" date="2015-06" db="EMBL/GenBank/DDBJ databases">
        <title>Improved classification and identification of acetic acid bacteria using matrix-assisted laser desorption/ionization time-of-flight mass spectrometry; Gluconobacter nephelii and Gluconobacter uchimurae are later heterotypic synonyms of Gluconobacter japonicus and Gluconobacter oxydans, respectively.</title>
        <authorList>
            <person name="Li L."/>
            <person name="Cleenwerck I."/>
            <person name="De Vuyst L."/>
            <person name="Vandamme P."/>
        </authorList>
    </citation>
    <scope>NUCLEOTIDE SEQUENCE [LARGE SCALE GENOMIC DNA]</scope>
    <source>
        <strain evidence="1 2">LMG 1625</strain>
    </source>
</reference>
<dbReference type="Proteomes" id="UP000075473">
    <property type="component" value="Unassembled WGS sequence"/>
</dbReference>
<comment type="caution">
    <text evidence="1">The sequence shown here is derived from an EMBL/GenBank/DDBJ whole genome shotgun (WGS) entry which is preliminary data.</text>
</comment>
<dbReference type="PATRIC" id="fig|178900.5.peg.2294"/>